<evidence type="ECO:0000313" key="1">
    <source>
        <dbReference type="EMBL" id="SDW55651.1"/>
    </source>
</evidence>
<sequence>MAVDAEGSVLDSVRGSKAMTCNERGPVDGVAKPFNHVGRLLLAPRNAELCPDRDRLVSILSESGFIADRIPDRECAYLVGSEFSTLLAFVGCAVAIASEPRTGSPFCHVVVPPVSAYPRWCHGRNTRAPRCPVCRARLNDWPTRVEQFEQSTRTPGSDRQDSAVVCPMCGESRPIRSWDWKHQGGFARLLIQVEEIFPGEAVPTEGFLDLLERESGCAWRYFYVQD</sequence>
<evidence type="ECO:0000313" key="2">
    <source>
        <dbReference type="Proteomes" id="UP000198816"/>
    </source>
</evidence>
<gene>
    <name evidence="1" type="ORF">SAMN05421783_105117</name>
</gene>
<dbReference type="EMBL" id="FNNZ01000005">
    <property type="protein sequence ID" value="SDW55651.1"/>
    <property type="molecule type" value="Genomic_DNA"/>
</dbReference>
<organism evidence="1 2">
    <name type="scientific">Thiocapsa roseopersicina</name>
    <dbReference type="NCBI Taxonomy" id="1058"/>
    <lineage>
        <taxon>Bacteria</taxon>
        <taxon>Pseudomonadati</taxon>
        <taxon>Pseudomonadota</taxon>
        <taxon>Gammaproteobacteria</taxon>
        <taxon>Chromatiales</taxon>
        <taxon>Chromatiaceae</taxon>
        <taxon>Thiocapsa</taxon>
    </lineage>
</organism>
<keyword evidence="2" id="KW-1185">Reference proteome</keyword>
<dbReference type="Proteomes" id="UP000198816">
    <property type="component" value="Unassembled WGS sequence"/>
</dbReference>
<reference evidence="2" key="1">
    <citation type="submission" date="2016-10" db="EMBL/GenBank/DDBJ databases">
        <authorList>
            <person name="Varghese N."/>
            <person name="Submissions S."/>
        </authorList>
    </citation>
    <scope>NUCLEOTIDE SEQUENCE [LARGE SCALE GENOMIC DNA]</scope>
    <source>
        <strain evidence="2">DSM 217</strain>
    </source>
</reference>
<dbReference type="AlphaFoldDB" id="A0A1H2UHN6"/>
<protein>
    <submittedName>
        <fullName evidence="1">Uncharacterized protein</fullName>
    </submittedName>
</protein>
<proteinExistence type="predicted"/>
<accession>A0A1H2UHN6</accession>
<name>A0A1H2UHN6_THIRO</name>